<dbReference type="EMBL" id="MPUH01000344">
    <property type="protein sequence ID" value="OMJ82332.1"/>
    <property type="molecule type" value="Genomic_DNA"/>
</dbReference>
<organism evidence="2 3">
    <name type="scientific">Stentor coeruleus</name>
    <dbReference type="NCBI Taxonomy" id="5963"/>
    <lineage>
        <taxon>Eukaryota</taxon>
        <taxon>Sar</taxon>
        <taxon>Alveolata</taxon>
        <taxon>Ciliophora</taxon>
        <taxon>Postciliodesmatophora</taxon>
        <taxon>Heterotrichea</taxon>
        <taxon>Heterotrichida</taxon>
        <taxon>Stentoridae</taxon>
        <taxon>Stentor</taxon>
    </lineage>
</organism>
<comment type="caution">
    <text evidence="2">The sequence shown here is derived from an EMBL/GenBank/DDBJ whole genome shotgun (WGS) entry which is preliminary data.</text>
</comment>
<proteinExistence type="predicted"/>
<dbReference type="AlphaFoldDB" id="A0A1R2BZW6"/>
<protein>
    <submittedName>
        <fullName evidence="2">Uncharacterized protein</fullName>
    </submittedName>
</protein>
<evidence type="ECO:0000313" key="2">
    <source>
        <dbReference type="EMBL" id="OMJ82332.1"/>
    </source>
</evidence>
<reference evidence="2 3" key="1">
    <citation type="submission" date="2016-11" db="EMBL/GenBank/DDBJ databases">
        <title>The macronuclear genome of Stentor coeruleus: a giant cell with tiny introns.</title>
        <authorList>
            <person name="Slabodnick M."/>
            <person name="Ruby J.G."/>
            <person name="Reiff S.B."/>
            <person name="Swart E.C."/>
            <person name="Gosai S."/>
            <person name="Prabakaran S."/>
            <person name="Witkowska E."/>
            <person name="Larue G.E."/>
            <person name="Fisher S."/>
            <person name="Freeman R.M."/>
            <person name="Gunawardena J."/>
            <person name="Chu W."/>
            <person name="Stover N.A."/>
            <person name="Gregory B.D."/>
            <person name="Nowacki M."/>
            <person name="Derisi J."/>
            <person name="Roy S.W."/>
            <person name="Marshall W.F."/>
            <person name="Sood P."/>
        </authorList>
    </citation>
    <scope>NUCLEOTIDE SEQUENCE [LARGE SCALE GENOMIC DNA]</scope>
    <source>
        <strain evidence="2">WM001</strain>
    </source>
</reference>
<sequence length="232" mass="26743">MTIIKANSAHPYKLNASLSSVVEKLSFTTQLLQLSELESRLFFDNDQESSEKLTLALVVIDELMLIFPELSTILSKIKGIFEEHIGVLNNRCEALEKSMCNNSEDFKRLKKRYKKLALESLDIQAQAKDRRMKAFELKKEKNKLSEELLKKNDELIKLTEKFKRMEKELHHCLHKLSMGVNIKELSIQIPMRTNTKFDIDSQLSPIGPNFEFTPSPGGHEECFSPLYLQVPN</sequence>
<evidence type="ECO:0000256" key="1">
    <source>
        <dbReference type="SAM" id="Coils"/>
    </source>
</evidence>
<accession>A0A1R2BZW6</accession>
<name>A0A1R2BZW6_9CILI</name>
<dbReference type="Proteomes" id="UP000187209">
    <property type="component" value="Unassembled WGS sequence"/>
</dbReference>
<evidence type="ECO:0000313" key="3">
    <source>
        <dbReference type="Proteomes" id="UP000187209"/>
    </source>
</evidence>
<keyword evidence="3" id="KW-1185">Reference proteome</keyword>
<feature type="coiled-coil region" evidence="1">
    <location>
        <begin position="134"/>
        <end position="168"/>
    </location>
</feature>
<keyword evidence="1" id="KW-0175">Coiled coil</keyword>
<gene>
    <name evidence="2" type="ORF">SteCoe_16992</name>
</gene>